<reference evidence="11 12" key="1">
    <citation type="submission" date="2019-12" db="EMBL/GenBank/DDBJ databases">
        <title>Microbes associate with the intestines of laboratory mice.</title>
        <authorList>
            <person name="Navarre W."/>
            <person name="Wong E."/>
        </authorList>
    </citation>
    <scope>NUCLEOTIDE SEQUENCE [LARGE SCALE GENOMIC DNA]</scope>
    <source>
        <strain evidence="11 12">NM82_D38</strain>
    </source>
</reference>
<organism evidence="11 12">
    <name type="scientific">Parasutterella muris</name>
    <dbReference type="NCBI Taxonomy" id="2565572"/>
    <lineage>
        <taxon>Bacteria</taxon>
        <taxon>Pseudomonadati</taxon>
        <taxon>Pseudomonadota</taxon>
        <taxon>Betaproteobacteria</taxon>
        <taxon>Burkholderiales</taxon>
        <taxon>Sutterellaceae</taxon>
        <taxon>Parasutterella</taxon>
    </lineage>
</organism>
<keyword evidence="4 9" id="KW-0812">Transmembrane</keyword>
<proteinExistence type="inferred from homology"/>
<dbReference type="PANTHER" id="PTHR30625">
    <property type="entry name" value="PROTEIN TOLQ"/>
    <property type="match status" value="1"/>
</dbReference>
<evidence type="ECO:0000259" key="10">
    <source>
        <dbReference type="Pfam" id="PF01618"/>
    </source>
</evidence>
<feature type="transmembrane region" description="Helical" evidence="9">
    <location>
        <begin position="6"/>
        <end position="33"/>
    </location>
</feature>
<name>A0A6L6YIS2_9BURK</name>
<dbReference type="OrthoDB" id="4045at2"/>
<evidence type="ECO:0000256" key="9">
    <source>
        <dbReference type="SAM" id="Phobius"/>
    </source>
</evidence>
<evidence type="ECO:0000256" key="1">
    <source>
        <dbReference type="ARBA" id="ARBA00004651"/>
    </source>
</evidence>
<keyword evidence="2 8" id="KW-0813">Transport</keyword>
<accession>A0A6L6YIS2</accession>
<comment type="caution">
    <text evidence="11">The sequence shown here is derived from an EMBL/GenBank/DDBJ whole genome shotgun (WGS) entry which is preliminary data.</text>
</comment>
<protein>
    <submittedName>
        <fullName evidence="11">MotA/TolQ/ExbB proton channel family protein</fullName>
    </submittedName>
</protein>
<dbReference type="AlphaFoldDB" id="A0A6L6YIS2"/>
<evidence type="ECO:0000256" key="7">
    <source>
        <dbReference type="ARBA" id="ARBA00023136"/>
    </source>
</evidence>
<dbReference type="RefSeq" id="WP_160335182.1">
    <property type="nucleotide sequence ID" value="NZ_WSRP01000015.1"/>
</dbReference>
<evidence type="ECO:0000256" key="6">
    <source>
        <dbReference type="ARBA" id="ARBA00022989"/>
    </source>
</evidence>
<keyword evidence="6 9" id="KW-1133">Transmembrane helix</keyword>
<comment type="subcellular location">
    <subcellularLocation>
        <location evidence="1">Cell membrane</location>
        <topology evidence="1">Multi-pass membrane protein</topology>
    </subcellularLocation>
    <subcellularLocation>
        <location evidence="8">Membrane</location>
        <topology evidence="8">Multi-pass membrane protein</topology>
    </subcellularLocation>
</comment>
<evidence type="ECO:0000256" key="5">
    <source>
        <dbReference type="ARBA" id="ARBA00022927"/>
    </source>
</evidence>
<keyword evidence="5 8" id="KW-0653">Protein transport</keyword>
<evidence type="ECO:0000256" key="2">
    <source>
        <dbReference type="ARBA" id="ARBA00022448"/>
    </source>
</evidence>
<feature type="transmembrane region" description="Helical" evidence="9">
    <location>
        <begin position="148"/>
        <end position="173"/>
    </location>
</feature>
<dbReference type="Proteomes" id="UP000472580">
    <property type="component" value="Unassembled WGS sequence"/>
</dbReference>
<evidence type="ECO:0000256" key="3">
    <source>
        <dbReference type="ARBA" id="ARBA00022475"/>
    </source>
</evidence>
<evidence type="ECO:0000313" key="11">
    <source>
        <dbReference type="EMBL" id="MVX56752.1"/>
    </source>
</evidence>
<evidence type="ECO:0000256" key="8">
    <source>
        <dbReference type="RuleBase" id="RU004057"/>
    </source>
</evidence>
<dbReference type="PANTHER" id="PTHR30625:SF15">
    <property type="entry name" value="BIOPOLYMER TRANSPORT PROTEIN EXBB"/>
    <property type="match status" value="1"/>
</dbReference>
<dbReference type="InterPro" id="IPR050790">
    <property type="entry name" value="ExbB/TolQ_transport"/>
</dbReference>
<dbReference type="GO" id="GO:0005886">
    <property type="term" value="C:plasma membrane"/>
    <property type="evidence" value="ECO:0007669"/>
    <property type="project" value="UniProtKB-SubCell"/>
</dbReference>
<sequence length="208" mass="23062">MNFTQIYDLIGCAGVVLFIVGIAAVYITVWNIIYLRGVLRSFKQSFRGMENTTAERIRRAYGKSTNPLICIVRDVVTTHAAHSEDIRAEVAYLFHKNFKPVNNALTWLKLIAAVSPLLGLLGTVLGMVRVFRAIAENVSPDPTMLAAGIWTALVTTVMGLVVAIPALMAYYYLTLRIKELRIEAVEYSYRSLESARVAAKYEAEQAAA</sequence>
<dbReference type="Pfam" id="PF01618">
    <property type="entry name" value="MotA_ExbB"/>
    <property type="match status" value="1"/>
</dbReference>
<evidence type="ECO:0000313" key="12">
    <source>
        <dbReference type="Proteomes" id="UP000472580"/>
    </source>
</evidence>
<dbReference type="InterPro" id="IPR002898">
    <property type="entry name" value="MotA_ExbB_proton_chnl"/>
</dbReference>
<keyword evidence="3" id="KW-1003">Cell membrane</keyword>
<evidence type="ECO:0000256" key="4">
    <source>
        <dbReference type="ARBA" id="ARBA00022692"/>
    </source>
</evidence>
<feature type="domain" description="MotA/TolQ/ExbB proton channel" evidence="10">
    <location>
        <begin position="79"/>
        <end position="180"/>
    </location>
</feature>
<comment type="similarity">
    <text evidence="8">Belongs to the exbB/tolQ family.</text>
</comment>
<dbReference type="EMBL" id="WSRP01000015">
    <property type="protein sequence ID" value="MVX56752.1"/>
    <property type="molecule type" value="Genomic_DNA"/>
</dbReference>
<gene>
    <name evidence="11" type="ORF">E5987_05955</name>
</gene>
<keyword evidence="7 9" id="KW-0472">Membrane</keyword>
<keyword evidence="12" id="KW-1185">Reference proteome</keyword>
<feature type="transmembrane region" description="Helical" evidence="9">
    <location>
        <begin position="106"/>
        <end position="128"/>
    </location>
</feature>
<dbReference type="GO" id="GO:0017038">
    <property type="term" value="P:protein import"/>
    <property type="evidence" value="ECO:0007669"/>
    <property type="project" value="TreeGrafter"/>
</dbReference>